<dbReference type="EMBL" id="SMFZ01000002">
    <property type="protein sequence ID" value="TCK22214.1"/>
    <property type="molecule type" value="Genomic_DNA"/>
</dbReference>
<organism evidence="1 2">
    <name type="scientific">Pseudonocardia endophytica</name>
    <dbReference type="NCBI Taxonomy" id="401976"/>
    <lineage>
        <taxon>Bacteria</taxon>
        <taxon>Bacillati</taxon>
        <taxon>Actinomycetota</taxon>
        <taxon>Actinomycetes</taxon>
        <taxon>Pseudonocardiales</taxon>
        <taxon>Pseudonocardiaceae</taxon>
        <taxon>Pseudonocardia</taxon>
    </lineage>
</organism>
<keyword evidence="2" id="KW-1185">Reference proteome</keyword>
<sequence length="175" mass="19220">MSSANDVPPVWKSAEVACGRADAFAFLTGHPTVWWPENHRLGQGREAVVFEPCVGGRWYERYRDGSERDWGRVLEWVPGHRLTLSWLIDGRFAPIDDDRLASRIRIVLSALGPGRSLASIGHVDLDRHGADAMAIRSHLEGPSPGDTLAGFARAVDDARTSDISDISDLSGRHPT</sequence>
<name>A0A4R1HIU2_PSEEN</name>
<dbReference type="SUPFAM" id="SSF55961">
    <property type="entry name" value="Bet v1-like"/>
    <property type="match status" value="1"/>
</dbReference>
<protein>
    <recommendedName>
        <fullName evidence="3">Activator of Hsp90 ATPase-like protein</fullName>
    </recommendedName>
</protein>
<reference evidence="1 2" key="1">
    <citation type="submission" date="2019-03" db="EMBL/GenBank/DDBJ databases">
        <title>Sequencing the genomes of 1000 actinobacteria strains.</title>
        <authorList>
            <person name="Klenk H.-P."/>
        </authorList>
    </citation>
    <scope>NUCLEOTIDE SEQUENCE [LARGE SCALE GENOMIC DNA]</scope>
    <source>
        <strain evidence="1 2">DSM 44969</strain>
    </source>
</reference>
<dbReference type="InterPro" id="IPR023393">
    <property type="entry name" value="START-like_dom_sf"/>
</dbReference>
<evidence type="ECO:0008006" key="3">
    <source>
        <dbReference type="Google" id="ProtNLM"/>
    </source>
</evidence>
<evidence type="ECO:0000313" key="2">
    <source>
        <dbReference type="Proteomes" id="UP000295560"/>
    </source>
</evidence>
<gene>
    <name evidence="1" type="ORF">EV378_6214</name>
</gene>
<dbReference type="Proteomes" id="UP000295560">
    <property type="component" value="Unassembled WGS sequence"/>
</dbReference>
<dbReference type="OrthoDB" id="268331at2"/>
<dbReference type="Gene3D" id="3.30.530.20">
    <property type="match status" value="1"/>
</dbReference>
<dbReference type="AlphaFoldDB" id="A0A4R1HIU2"/>
<comment type="caution">
    <text evidence="1">The sequence shown here is derived from an EMBL/GenBank/DDBJ whole genome shotgun (WGS) entry which is preliminary data.</text>
</comment>
<accession>A0A4R1HIU2</accession>
<dbReference type="RefSeq" id="WP_132430905.1">
    <property type="nucleotide sequence ID" value="NZ_SMFZ01000002.1"/>
</dbReference>
<proteinExistence type="predicted"/>
<evidence type="ECO:0000313" key="1">
    <source>
        <dbReference type="EMBL" id="TCK22214.1"/>
    </source>
</evidence>